<dbReference type="EMBL" id="CAXJRC010000033">
    <property type="protein sequence ID" value="CAL2107465.1"/>
    <property type="molecule type" value="Genomic_DNA"/>
</dbReference>
<name>A0ABM9PP00_9FLAO</name>
<keyword evidence="2" id="KW-1185">Reference proteome</keyword>
<reference evidence="1 2" key="1">
    <citation type="submission" date="2024-05" db="EMBL/GenBank/DDBJ databases">
        <authorList>
            <person name="Duchaud E."/>
        </authorList>
    </citation>
    <scope>NUCLEOTIDE SEQUENCE [LARGE SCALE GENOMIC DNA]</scope>
    <source>
        <strain evidence="1">Ena-SAMPLE-TAB-13-05-2024-13:56:06:370-140305</strain>
    </source>
</reference>
<organism evidence="1 2">
    <name type="scientific">Tenacibaculum vairaonense</name>
    <dbReference type="NCBI Taxonomy" id="3137860"/>
    <lineage>
        <taxon>Bacteria</taxon>
        <taxon>Pseudomonadati</taxon>
        <taxon>Bacteroidota</taxon>
        <taxon>Flavobacteriia</taxon>
        <taxon>Flavobacteriales</taxon>
        <taxon>Flavobacteriaceae</taxon>
        <taxon>Tenacibaculum</taxon>
    </lineage>
</organism>
<dbReference type="Proteomes" id="UP001497602">
    <property type="component" value="Unassembled WGS sequence"/>
</dbReference>
<evidence type="ECO:0000313" key="1">
    <source>
        <dbReference type="EMBL" id="CAL2107465.1"/>
    </source>
</evidence>
<accession>A0ABM9PP00</accession>
<protein>
    <submittedName>
        <fullName evidence="1">Sensor of ECF-type sigma factor</fullName>
    </submittedName>
</protein>
<dbReference type="RefSeq" id="WP_348739065.1">
    <property type="nucleotide sequence ID" value="NZ_CAXJRC010000033.1"/>
</dbReference>
<comment type="caution">
    <text evidence="1">The sequence shown here is derived from an EMBL/GenBank/DDBJ whole genome shotgun (WGS) entry which is preliminary data.</text>
</comment>
<proteinExistence type="predicted"/>
<gene>
    <name evidence="1" type="ORF">T190115A13A_30311</name>
</gene>
<sequence length="154" mass="18412">MKKHILLILSFLFLGLALQAQKGRRDYKKIRAYKMAFISEKLDLTEEEAQKFWPIYNDYNKKISELYRSERLNVKKRIFKKGGIEELSEEEAKTILEEIKSIQQQKAAIKTKLLDKVSTFLSYKKTLILEIAEHEFNKKLIRKIRGKRKFKKEK</sequence>
<evidence type="ECO:0000313" key="2">
    <source>
        <dbReference type="Proteomes" id="UP001497602"/>
    </source>
</evidence>